<proteinExistence type="predicted"/>
<dbReference type="AlphaFoldDB" id="A0A6A7BNT1"/>
<evidence type="ECO:0000313" key="1">
    <source>
        <dbReference type="EMBL" id="KAF2857090.1"/>
    </source>
</evidence>
<organism evidence="1 2">
    <name type="scientific">Piedraia hortae CBS 480.64</name>
    <dbReference type="NCBI Taxonomy" id="1314780"/>
    <lineage>
        <taxon>Eukaryota</taxon>
        <taxon>Fungi</taxon>
        <taxon>Dikarya</taxon>
        <taxon>Ascomycota</taxon>
        <taxon>Pezizomycotina</taxon>
        <taxon>Dothideomycetes</taxon>
        <taxon>Dothideomycetidae</taxon>
        <taxon>Capnodiales</taxon>
        <taxon>Piedraiaceae</taxon>
        <taxon>Piedraia</taxon>
    </lineage>
</organism>
<name>A0A6A7BNT1_9PEZI</name>
<accession>A0A6A7BNT1</accession>
<gene>
    <name evidence="1" type="ORF">K470DRAFT_19933</name>
</gene>
<protein>
    <submittedName>
        <fullName evidence="1">Uncharacterized protein</fullName>
    </submittedName>
</protein>
<reference evidence="1" key="1">
    <citation type="journal article" date="2020" name="Stud. Mycol.">
        <title>101 Dothideomycetes genomes: a test case for predicting lifestyles and emergence of pathogens.</title>
        <authorList>
            <person name="Haridas S."/>
            <person name="Albert R."/>
            <person name="Binder M."/>
            <person name="Bloem J."/>
            <person name="Labutti K."/>
            <person name="Salamov A."/>
            <person name="Andreopoulos B."/>
            <person name="Baker S."/>
            <person name="Barry K."/>
            <person name="Bills G."/>
            <person name="Bluhm B."/>
            <person name="Cannon C."/>
            <person name="Castanera R."/>
            <person name="Culley D."/>
            <person name="Daum C."/>
            <person name="Ezra D."/>
            <person name="Gonzalez J."/>
            <person name="Henrissat B."/>
            <person name="Kuo A."/>
            <person name="Liang C."/>
            <person name="Lipzen A."/>
            <person name="Lutzoni F."/>
            <person name="Magnuson J."/>
            <person name="Mondo S."/>
            <person name="Nolan M."/>
            <person name="Ohm R."/>
            <person name="Pangilinan J."/>
            <person name="Park H.-J."/>
            <person name="Ramirez L."/>
            <person name="Alfaro M."/>
            <person name="Sun H."/>
            <person name="Tritt A."/>
            <person name="Yoshinaga Y."/>
            <person name="Zwiers L.-H."/>
            <person name="Turgeon B."/>
            <person name="Goodwin S."/>
            <person name="Spatafora J."/>
            <person name="Crous P."/>
            <person name="Grigoriev I."/>
        </authorList>
    </citation>
    <scope>NUCLEOTIDE SEQUENCE</scope>
    <source>
        <strain evidence="1">CBS 480.64</strain>
    </source>
</reference>
<evidence type="ECO:0000313" key="2">
    <source>
        <dbReference type="Proteomes" id="UP000799421"/>
    </source>
</evidence>
<keyword evidence="2" id="KW-1185">Reference proteome</keyword>
<dbReference type="Proteomes" id="UP000799421">
    <property type="component" value="Unassembled WGS sequence"/>
</dbReference>
<dbReference type="EMBL" id="MU006069">
    <property type="protein sequence ID" value="KAF2857090.1"/>
    <property type="molecule type" value="Genomic_DNA"/>
</dbReference>
<sequence>MSVVHQARAFCAGTYEYIAGPLALYSFHMTQHLARTWVRAHSQCFPSHMPNTRAGRGAFEAGRGATPATATNPTIRHWTPCPAGSRKCRCAATSKFAGPATAEQDCRSRCRW</sequence>